<sequence>MSFQWIIDNAESISIERKRVVASTTSRSGVVRAVSRGGQAWKFDVKVPDGLRWTDIRPSISAAENLDRVTAANIQIPNSGLEYITKYQGNSANSTGFNASFTKNNTTLTLTSSPTTSSGYKFRAGDFIQLGSGGKVYTVAADVAYNSNTVTLHRPILDATNTVTLLVGNNVTWNVICTQFPTWTIGGYNQVFWNGTFTFSEVLV</sequence>
<name>A0A6J5NC62_9CAUD</name>
<accession>A0A6J5NC62</accession>
<evidence type="ECO:0000313" key="1">
    <source>
        <dbReference type="EMBL" id="CAB4154578.1"/>
    </source>
</evidence>
<gene>
    <name evidence="1" type="ORF">UFOVP647_12</name>
</gene>
<organism evidence="1">
    <name type="scientific">uncultured Caudovirales phage</name>
    <dbReference type="NCBI Taxonomy" id="2100421"/>
    <lineage>
        <taxon>Viruses</taxon>
        <taxon>Duplodnaviria</taxon>
        <taxon>Heunggongvirae</taxon>
        <taxon>Uroviricota</taxon>
        <taxon>Caudoviricetes</taxon>
        <taxon>Peduoviridae</taxon>
        <taxon>Maltschvirus</taxon>
        <taxon>Maltschvirus maltsch</taxon>
    </lineage>
</organism>
<proteinExistence type="predicted"/>
<dbReference type="EMBL" id="LR796615">
    <property type="protein sequence ID" value="CAB4154578.1"/>
    <property type="molecule type" value="Genomic_DNA"/>
</dbReference>
<reference evidence="1" key="1">
    <citation type="submission" date="2020-04" db="EMBL/GenBank/DDBJ databases">
        <authorList>
            <person name="Chiriac C."/>
            <person name="Salcher M."/>
            <person name="Ghai R."/>
            <person name="Kavagutti S V."/>
        </authorList>
    </citation>
    <scope>NUCLEOTIDE SEQUENCE</scope>
</reference>
<protein>
    <submittedName>
        <fullName evidence="1">Uncharacterized protein</fullName>
    </submittedName>
</protein>